<dbReference type="InParanoid" id="H8MNT3"/>
<dbReference type="HOGENOM" id="CLU_148536_0_0_7"/>
<dbReference type="STRING" id="1144275.COCOR_06214"/>
<dbReference type="KEGG" id="ccx:COCOR_06214"/>
<dbReference type="AlphaFoldDB" id="H8MNT3"/>
<evidence type="ECO:0000313" key="2">
    <source>
        <dbReference type="Proteomes" id="UP000007587"/>
    </source>
</evidence>
<proteinExistence type="predicted"/>
<evidence type="ECO:0000313" key="1">
    <source>
        <dbReference type="EMBL" id="AFE06813.1"/>
    </source>
</evidence>
<dbReference type="Proteomes" id="UP000007587">
    <property type="component" value="Chromosome"/>
</dbReference>
<evidence type="ECO:0008006" key="3">
    <source>
        <dbReference type="Google" id="ProtNLM"/>
    </source>
</evidence>
<gene>
    <name evidence="1" type="ordered locus">COCOR_06214</name>
</gene>
<dbReference type="EMBL" id="CP003389">
    <property type="protein sequence ID" value="AFE06813.1"/>
    <property type="molecule type" value="Genomic_DNA"/>
</dbReference>
<keyword evidence="2" id="KW-1185">Reference proteome</keyword>
<protein>
    <recommendedName>
        <fullName evidence="3">SCP2 domain-containing protein</fullName>
    </recommendedName>
</protein>
<reference evidence="2" key="2">
    <citation type="submission" date="2012-03" db="EMBL/GenBank/DDBJ databases">
        <title>Genome sequence of the fruiting myxobacterium Corallococcus coralloides DSM 2259.</title>
        <authorList>
            <person name="Huntley S."/>
            <person name="Zhang Y."/>
            <person name="Treuner-Lange A."/>
            <person name="Sensen C.W."/>
            <person name="Sogaard-Andersen L."/>
        </authorList>
    </citation>
    <scope>NUCLEOTIDE SEQUENCE [LARGE SCALE GENOMIC DNA]</scope>
    <source>
        <strain evidence="2">ATCC 25202 / DSM 2259 / NBRC 100086 / M2</strain>
    </source>
</reference>
<sequence length="146" mass="15954">MTELSVQALLARSFALLTREQPQAHERILMPLAGLAVALKIDAEHFTAAFTSTQAHLRAVDGQESITVGTSRRTILEVLDDRRMLTEAVLSNAVEVVGPLEVLLRAHEGLIRYVHGAVRCAGFPSLIHQLRLTCADTPERKAEAHG</sequence>
<accession>H8MNT3</accession>
<dbReference type="eggNOG" id="ENOG502ZCP9">
    <property type="taxonomic scope" value="Bacteria"/>
</dbReference>
<organism evidence="1 2">
    <name type="scientific">Corallococcus coralloides (strain ATCC 25202 / DSM 2259 / NBRC 100086 / M2)</name>
    <name type="common">Myxococcus coralloides</name>
    <dbReference type="NCBI Taxonomy" id="1144275"/>
    <lineage>
        <taxon>Bacteria</taxon>
        <taxon>Pseudomonadati</taxon>
        <taxon>Myxococcota</taxon>
        <taxon>Myxococcia</taxon>
        <taxon>Myxococcales</taxon>
        <taxon>Cystobacterineae</taxon>
        <taxon>Myxococcaceae</taxon>
        <taxon>Corallococcus</taxon>
    </lineage>
</organism>
<name>H8MNT3_CORCM</name>
<dbReference type="RefSeq" id="WP_014399002.1">
    <property type="nucleotide sequence ID" value="NC_017030.1"/>
</dbReference>
<reference evidence="1 2" key="1">
    <citation type="journal article" date="2012" name="J. Bacteriol.">
        <title>Complete Genome Sequence of the Fruiting Myxobacterium Corallococcus coralloides DSM 2259.</title>
        <authorList>
            <person name="Huntley S."/>
            <person name="Zhang Y."/>
            <person name="Treuner-Lange A."/>
            <person name="Kneip S."/>
            <person name="Sensen C.W."/>
            <person name="Sogaard-Andersen L."/>
        </authorList>
    </citation>
    <scope>NUCLEOTIDE SEQUENCE [LARGE SCALE GENOMIC DNA]</scope>
    <source>
        <strain evidence="2">ATCC 25202 / DSM 2259 / NBRC 100086 / M2</strain>
    </source>
</reference>